<dbReference type="RefSeq" id="WP_048693812.1">
    <property type="nucleotide sequence ID" value="NZ_HG764815.1"/>
</dbReference>
<organism evidence="2 3">
    <name type="scientific">Nostocoides australiense Ben110</name>
    <dbReference type="NCBI Taxonomy" id="1193182"/>
    <lineage>
        <taxon>Bacteria</taxon>
        <taxon>Bacillati</taxon>
        <taxon>Actinomycetota</taxon>
        <taxon>Actinomycetes</taxon>
        <taxon>Micrococcales</taxon>
        <taxon>Intrasporangiaceae</taxon>
        <taxon>Nostocoides</taxon>
    </lineage>
</organism>
<evidence type="ECO:0000313" key="2">
    <source>
        <dbReference type="EMBL" id="CCH72466.1"/>
    </source>
</evidence>
<keyword evidence="1" id="KW-1133">Transmembrane helix</keyword>
<dbReference type="STRING" id="1193182.BN11_170018"/>
<comment type="caution">
    <text evidence="2">The sequence shown here is derived from an EMBL/GenBank/DDBJ whole genome shotgun (WGS) entry which is preliminary data.</text>
</comment>
<sequence>MSDIDTRLRELAERLRADPDVDGAEVRSIGRRRRVRRQIAMVCAATVVTVAAAFGGASLWNSPTPPAGPQPAVVPVWAERIADDPQVFRHAPGGSGLAGATATVEGTLAIAGGCLVLQGPPAESPEGTPRVLVLPVGATWTTDGGGMASLGAEGASVLPLGTKITARFGISERTDRTFSDLCPGSAGYAALATPDAVVSAQPPSAAADTTTPASLDTIPLADGLEGAGDGSLDKPSRDLVGQVFEGLGDCLNRGT</sequence>
<gene>
    <name evidence="2" type="ORF">BN11_170018</name>
</gene>
<keyword evidence="3" id="KW-1185">Reference proteome</keyword>
<evidence type="ECO:0000256" key="1">
    <source>
        <dbReference type="SAM" id="Phobius"/>
    </source>
</evidence>
<evidence type="ECO:0000313" key="3">
    <source>
        <dbReference type="Proteomes" id="UP000035763"/>
    </source>
</evidence>
<accession>W6JV41</accession>
<dbReference type="AlphaFoldDB" id="W6JV41"/>
<dbReference type="EMBL" id="CAJA01000079">
    <property type="protein sequence ID" value="CCH72466.1"/>
    <property type="molecule type" value="Genomic_DNA"/>
</dbReference>
<feature type="transmembrane region" description="Helical" evidence="1">
    <location>
        <begin position="39"/>
        <end position="60"/>
    </location>
</feature>
<dbReference type="Proteomes" id="UP000035763">
    <property type="component" value="Unassembled WGS sequence"/>
</dbReference>
<protein>
    <submittedName>
        <fullName evidence="2">Uncharacterized protein</fullName>
    </submittedName>
</protein>
<reference evidence="2 3" key="1">
    <citation type="journal article" date="2013" name="ISME J.">
        <title>A metabolic model for members of the genus Tetrasphaera involved in enhanced biological phosphorus removal.</title>
        <authorList>
            <person name="Kristiansen R."/>
            <person name="Nguyen H.T.T."/>
            <person name="Saunders A.M."/>
            <person name="Nielsen J.L."/>
            <person name="Wimmer R."/>
            <person name="Le V.Q."/>
            <person name="McIlroy S.J."/>
            <person name="Petrovski S."/>
            <person name="Seviour R.J."/>
            <person name="Calteau A."/>
            <person name="Nielsen K.L."/>
            <person name="Nielsen P.H."/>
        </authorList>
    </citation>
    <scope>NUCLEOTIDE SEQUENCE [LARGE SCALE GENOMIC DNA]</scope>
    <source>
        <strain evidence="2 3">Ben110</strain>
    </source>
</reference>
<proteinExistence type="predicted"/>
<keyword evidence="1" id="KW-0812">Transmembrane</keyword>
<name>W6JV41_9MICO</name>
<keyword evidence="1" id="KW-0472">Membrane</keyword>